<dbReference type="Gene3D" id="3.40.630.30">
    <property type="match status" value="1"/>
</dbReference>
<proteinExistence type="predicted"/>
<dbReference type="PANTHER" id="PTHR13538">
    <property type="entry name" value="N-ACETYLTRANSFERASE 6"/>
    <property type="match status" value="1"/>
</dbReference>
<evidence type="ECO:0000256" key="1">
    <source>
        <dbReference type="SAM" id="Phobius"/>
    </source>
</evidence>
<dbReference type="InterPro" id="IPR016181">
    <property type="entry name" value="Acyl_CoA_acyltransferase"/>
</dbReference>
<sequence length="135" mass="15363">MVIINLTDGQVKEVEEALECYDAQFIRTPQDGKISIGILDDTGQVIAGLAAVMTAFNILYVSTVFVDESHRRQGLGRKLMEEMETRAKLLGANTIRLDTFDWQGYDFYKALDYQEVGHYAHEADGYSEHFFVKFI</sequence>
<dbReference type="GO" id="GO:0016746">
    <property type="term" value="F:acyltransferase activity"/>
    <property type="evidence" value="ECO:0007669"/>
    <property type="project" value="UniProtKB-KW"/>
</dbReference>
<reference evidence="4" key="1">
    <citation type="journal article" date="2019" name="Int. J. Syst. Evol. Microbiol.">
        <title>The Global Catalogue of Microorganisms (GCM) 10K type strain sequencing project: providing services to taxonomists for standard genome sequencing and annotation.</title>
        <authorList>
            <consortium name="The Broad Institute Genomics Platform"/>
            <consortium name="The Broad Institute Genome Sequencing Center for Infectious Disease"/>
            <person name="Wu L."/>
            <person name="Ma J."/>
        </authorList>
    </citation>
    <scope>NUCLEOTIDE SEQUENCE [LARGE SCALE GENOMIC DNA]</scope>
    <source>
        <strain evidence="4">DT43</strain>
    </source>
</reference>
<keyword evidence="1" id="KW-0472">Membrane</keyword>
<dbReference type="InterPro" id="IPR039840">
    <property type="entry name" value="NAA80"/>
</dbReference>
<dbReference type="PROSITE" id="PS51186">
    <property type="entry name" value="GNAT"/>
    <property type="match status" value="1"/>
</dbReference>
<dbReference type="PANTHER" id="PTHR13538:SF4">
    <property type="entry name" value="N-ALPHA-ACETYLTRANSFERASE 80"/>
    <property type="match status" value="1"/>
</dbReference>
<organism evidence="3 4">
    <name type="scientific">Streptococcus caledonicus</name>
    <dbReference type="NCBI Taxonomy" id="2614158"/>
    <lineage>
        <taxon>Bacteria</taxon>
        <taxon>Bacillati</taxon>
        <taxon>Bacillota</taxon>
        <taxon>Bacilli</taxon>
        <taxon>Lactobacillales</taxon>
        <taxon>Streptococcaceae</taxon>
        <taxon>Streptococcus</taxon>
    </lineage>
</organism>
<dbReference type="RefSeq" id="WP_156805502.1">
    <property type="nucleotide sequence ID" value="NZ_JBHSOJ010000016.1"/>
</dbReference>
<dbReference type="CDD" id="cd04301">
    <property type="entry name" value="NAT_SF"/>
    <property type="match status" value="1"/>
</dbReference>
<dbReference type="EMBL" id="JBHSOJ010000016">
    <property type="protein sequence ID" value="MFC5630903.1"/>
    <property type="molecule type" value="Genomic_DNA"/>
</dbReference>
<evidence type="ECO:0000259" key="2">
    <source>
        <dbReference type="PROSITE" id="PS51186"/>
    </source>
</evidence>
<dbReference type="EC" id="2.3.-.-" evidence="3"/>
<accession>A0ABW0UCK2</accession>
<feature type="transmembrane region" description="Helical" evidence="1">
    <location>
        <begin position="45"/>
        <end position="66"/>
    </location>
</feature>
<gene>
    <name evidence="3" type="ORF">ACFPQ3_04695</name>
</gene>
<feature type="domain" description="N-acetyltransferase" evidence="2">
    <location>
        <begin position="1"/>
        <end position="133"/>
    </location>
</feature>
<dbReference type="Proteomes" id="UP001596110">
    <property type="component" value="Unassembled WGS sequence"/>
</dbReference>
<dbReference type="Pfam" id="PF00583">
    <property type="entry name" value="Acetyltransf_1"/>
    <property type="match status" value="1"/>
</dbReference>
<protein>
    <submittedName>
        <fullName evidence="3">GNAT family N-acetyltransferase</fullName>
        <ecNumber evidence="3">2.3.-.-</ecNumber>
    </submittedName>
</protein>
<name>A0ABW0UCK2_9STRE</name>
<keyword evidence="1" id="KW-1133">Transmembrane helix</keyword>
<dbReference type="SUPFAM" id="SSF55729">
    <property type="entry name" value="Acyl-CoA N-acyltransferases (Nat)"/>
    <property type="match status" value="1"/>
</dbReference>
<keyword evidence="3" id="KW-0012">Acyltransferase</keyword>
<comment type="caution">
    <text evidence="3">The sequence shown here is derived from an EMBL/GenBank/DDBJ whole genome shotgun (WGS) entry which is preliminary data.</text>
</comment>
<keyword evidence="1" id="KW-0812">Transmembrane</keyword>
<evidence type="ECO:0000313" key="4">
    <source>
        <dbReference type="Proteomes" id="UP001596110"/>
    </source>
</evidence>
<dbReference type="InterPro" id="IPR000182">
    <property type="entry name" value="GNAT_dom"/>
</dbReference>
<evidence type="ECO:0000313" key="3">
    <source>
        <dbReference type="EMBL" id="MFC5630903.1"/>
    </source>
</evidence>
<keyword evidence="4" id="KW-1185">Reference proteome</keyword>
<keyword evidence="3" id="KW-0808">Transferase</keyword>